<organism evidence="12 13">
    <name type="scientific">Malassezia japonica</name>
    <dbReference type="NCBI Taxonomy" id="223818"/>
    <lineage>
        <taxon>Eukaryota</taxon>
        <taxon>Fungi</taxon>
        <taxon>Dikarya</taxon>
        <taxon>Basidiomycota</taxon>
        <taxon>Ustilaginomycotina</taxon>
        <taxon>Malasseziomycetes</taxon>
        <taxon>Malasseziales</taxon>
        <taxon>Malasseziaceae</taxon>
        <taxon>Malassezia</taxon>
    </lineage>
</organism>
<dbReference type="PRINTS" id="PR01270">
    <property type="entry name" value="HDASUPER"/>
</dbReference>
<keyword evidence="6" id="KW-0156">Chromatin regulator</keyword>
<keyword evidence="4" id="KW-0678">Repressor</keyword>
<dbReference type="GO" id="GO:0141221">
    <property type="term" value="F:histone deacetylase activity, hydrolytic mechanism"/>
    <property type="evidence" value="ECO:0007669"/>
    <property type="project" value="UniProtKB-EC"/>
</dbReference>
<dbReference type="InterPro" id="IPR023696">
    <property type="entry name" value="Ureohydrolase_dom_sf"/>
</dbReference>
<evidence type="ECO:0000256" key="7">
    <source>
        <dbReference type="ARBA" id="ARBA00023015"/>
    </source>
</evidence>
<dbReference type="InterPro" id="IPR037138">
    <property type="entry name" value="His_deacetylse_dom_sf"/>
</dbReference>
<dbReference type="InterPro" id="IPR019154">
    <property type="entry name" value="Arb2-like_domain"/>
</dbReference>
<keyword evidence="8" id="KW-0804">Transcription</keyword>
<keyword evidence="13" id="KW-1185">Reference proteome</keyword>
<evidence type="ECO:0000256" key="1">
    <source>
        <dbReference type="ARBA" id="ARBA00004123"/>
    </source>
</evidence>
<evidence type="ECO:0000256" key="9">
    <source>
        <dbReference type="ARBA" id="ARBA00023242"/>
    </source>
</evidence>
<keyword evidence="9" id="KW-0539">Nucleus</keyword>
<dbReference type="RefSeq" id="XP_060123025.1">
    <property type="nucleotide sequence ID" value="XM_060267042.1"/>
</dbReference>
<proteinExistence type="inferred from homology"/>
<evidence type="ECO:0000256" key="6">
    <source>
        <dbReference type="ARBA" id="ARBA00022853"/>
    </source>
</evidence>
<evidence type="ECO:0000259" key="10">
    <source>
        <dbReference type="Pfam" id="PF00850"/>
    </source>
</evidence>
<dbReference type="PANTHER" id="PTHR10625:SF5">
    <property type="entry name" value="HISTONE DEACETYLASE"/>
    <property type="match status" value="1"/>
</dbReference>
<evidence type="ECO:0000256" key="8">
    <source>
        <dbReference type="ARBA" id="ARBA00023163"/>
    </source>
</evidence>
<dbReference type="GO" id="GO:0040029">
    <property type="term" value="P:epigenetic regulation of gene expression"/>
    <property type="evidence" value="ECO:0007669"/>
    <property type="project" value="TreeGrafter"/>
</dbReference>
<evidence type="ECO:0000256" key="4">
    <source>
        <dbReference type="ARBA" id="ARBA00022491"/>
    </source>
</evidence>
<comment type="similarity">
    <text evidence="2">Belongs to the histone deacetylase family. HD type 2 subfamily.</text>
</comment>
<reference evidence="12" key="1">
    <citation type="submission" date="2023-03" db="EMBL/GenBank/DDBJ databases">
        <title>Mating type loci evolution in Malassezia.</title>
        <authorList>
            <person name="Coelho M.A."/>
        </authorList>
    </citation>
    <scope>NUCLEOTIDE SEQUENCE</scope>
    <source>
        <strain evidence="12">CBS 9431</strain>
    </source>
</reference>
<comment type="subcellular location">
    <subcellularLocation>
        <location evidence="1">Nucleus</location>
    </subcellularLocation>
</comment>
<dbReference type="SUPFAM" id="SSF52768">
    <property type="entry name" value="Arginase/deacetylase"/>
    <property type="match status" value="1"/>
</dbReference>
<dbReference type="EC" id="3.5.1.98" evidence="3"/>
<evidence type="ECO:0000256" key="3">
    <source>
        <dbReference type="ARBA" id="ARBA00012111"/>
    </source>
</evidence>
<protein>
    <recommendedName>
        <fullName evidence="3">histone deacetylase</fullName>
        <ecNumber evidence="3">3.5.1.98</ecNumber>
    </recommendedName>
</protein>
<feature type="domain" description="Arb2-like" evidence="11">
    <location>
        <begin position="472"/>
        <end position="728"/>
    </location>
</feature>
<feature type="domain" description="Histone deacetylase" evidence="10">
    <location>
        <begin position="117"/>
        <end position="421"/>
    </location>
</feature>
<dbReference type="InterPro" id="IPR023801">
    <property type="entry name" value="His_deacetylse_dom"/>
</dbReference>
<evidence type="ECO:0000256" key="2">
    <source>
        <dbReference type="ARBA" id="ARBA00007738"/>
    </source>
</evidence>
<evidence type="ECO:0000313" key="13">
    <source>
        <dbReference type="Proteomes" id="UP001217754"/>
    </source>
</evidence>
<keyword evidence="7" id="KW-0805">Transcription regulation</keyword>
<gene>
    <name evidence="12" type="primary">HDA1</name>
    <name evidence="12" type="ORF">MJAP1_003113</name>
</gene>
<dbReference type="AlphaFoldDB" id="A0AAF0EZT5"/>
<evidence type="ECO:0000256" key="5">
    <source>
        <dbReference type="ARBA" id="ARBA00022801"/>
    </source>
</evidence>
<dbReference type="Gene3D" id="3.40.800.20">
    <property type="entry name" value="Histone deacetylase domain"/>
    <property type="match status" value="1"/>
</dbReference>
<dbReference type="GO" id="GO:0000118">
    <property type="term" value="C:histone deacetylase complex"/>
    <property type="evidence" value="ECO:0007669"/>
    <property type="project" value="TreeGrafter"/>
</dbReference>
<accession>A0AAF0EZT5</accession>
<evidence type="ECO:0000313" key="12">
    <source>
        <dbReference type="EMBL" id="WFD40128.1"/>
    </source>
</evidence>
<dbReference type="GeneID" id="85226764"/>
<dbReference type="PANTHER" id="PTHR10625">
    <property type="entry name" value="HISTONE DEACETYLASE HDAC1-RELATED"/>
    <property type="match status" value="1"/>
</dbReference>
<name>A0AAF0EZT5_9BASI</name>
<sequence length="729" mass="78641">MADRAPNATPPALSAAAEPVLIAEAEAMLDGPDGLEQVVPGDLWPPAAGFAPATPLDVPAPSIPTPERFADALASEVLPMDPLALLPEDTVPPARGTGLVYDPRMMLHATPAIGESHPERPERIAKIFGLLERHGCVARMVRIPSREALRSEVALVHNAELWDEFEETVRMPLDQLILYSRQLEAKASLYLNQHSTFSARISCGSVIEMCHAVATRRVRNGFAVVRPPGHHAEPNCGTGFCLYNNVAVAAASLLANPSPVDPVKRIMIVDWDVHHGNGTQRAFWNNPSVLYVSLHRYENASFYPGTPYANFDMVGGPDAEGTSLNVPWPCGGMDDADYLHAFQRCIMPVAYEFAPDMVIISAGFDAAEGDLLGGCHVSPAGYAHLTHQLAALANGRLVVALEGGYDLDAIANSALAVTRVLLGDAPPMLAPGQACSSAGADTVARVVRTQARYWRNLAADQVPHAPQLDARDVLAAQRSASLWAAHRMVPLPAIPAESLAANQVVCSPSLMEAKSTVLLVYVHDSAPIHVSDALLDGDYANEPAVHFADASAFVAHWASERGYAVADMNTRATLPVRSLRNRDHDRAMPRTSEGVLKSNLAEQLLYVWDNFLALSPAKKVVFVAQGTGCDAVVQLIARRVVQERIAAMVQLMAYNPIPLVPKGRQELKAWYFAHSLVVCPREHPLYAWGEQSASGKRLGHTVRADEASAADLLPAVWGQVERFVEEKLA</sequence>
<keyword evidence="5 12" id="KW-0378">Hydrolase</keyword>
<dbReference type="EMBL" id="CP119962">
    <property type="protein sequence ID" value="WFD40128.1"/>
    <property type="molecule type" value="Genomic_DNA"/>
</dbReference>
<dbReference type="Pfam" id="PF09757">
    <property type="entry name" value="Arb2-like"/>
    <property type="match status" value="1"/>
</dbReference>
<evidence type="ECO:0000259" key="11">
    <source>
        <dbReference type="Pfam" id="PF09757"/>
    </source>
</evidence>
<dbReference type="Pfam" id="PF00850">
    <property type="entry name" value="Hist_deacetyl"/>
    <property type="match status" value="1"/>
</dbReference>
<dbReference type="Proteomes" id="UP001217754">
    <property type="component" value="Chromosome 5"/>
</dbReference>
<dbReference type="InterPro" id="IPR000286">
    <property type="entry name" value="HDACs"/>
</dbReference>